<evidence type="ECO:0000256" key="1">
    <source>
        <dbReference type="ARBA" id="ARBA00022475"/>
    </source>
</evidence>
<accession>A0AA37SP39</accession>
<reference evidence="7" key="2">
    <citation type="submission" date="2023-01" db="EMBL/GenBank/DDBJ databases">
        <title>Draft genome sequence of Portibacter lacus strain NBRC 108769.</title>
        <authorList>
            <person name="Sun Q."/>
            <person name="Mori K."/>
        </authorList>
    </citation>
    <scope>NUCLEOTIDE SEQUENCE</scope>
    <source>
        <strain evidence="7">NBRC 108769</strain>
    </source>
</reference>
<evidence type="ECO:0000256" key="5">
    <source>
        <dbReference type="SAM" id="Phobius"/>
    </source>
</evidence>
<organism evidence="7 8">
    <name type="scientific">Portibacter lacus</name>
    <dbReference type="NCBI Taxonomy" id="1099794"/>
    <lineage>
        <taxon>Bacteria</taxon>
        <taxon>Pseudomonadati</taxon>
        <taxon>Bacteroidota</taxon>
        <taxon>Saprospiria</taxon>
        <taxon>Saprospirales</taxon>
        <taxon>Haliscomenobacteraceae</taxon>
        <taxon>Portibacter</taxon>
    </lineage>
</organism>
<feature type="transmembrane region" description="Helical" evidence="5">
    <location>
        <begin position="248"/>
        <end position="269"/>
    </location>
</feature>
<dbReference type="EMBL" id="BSOH01000007">
    <property type="protein sequence ID" value="GLR17029.1"/>
    <property type="molecule type" value="Genomic_DNA"/>
</dbReference>
<sequence>MPWLRIAGLTFFIVALARPQLTLKEEEVKAEGIDIMMSIDLSTSMLTRDFEPDRLSVTKEVAAEFVRKREYDRIGLTVFAEESFTQCPLTTDHRVVIDFLENLQCGLLADGTAIGMGLATAVNRLKDSPSSSKVIILLTDGVNNSGYVTPTTAAEIAKEFGIRVYTIGVGSNKNALGPTSIRRDGTIIFGMTRGRLDEQLLRKIADMTGGRYFRASDEAALKNIYDQIDQLEKTEIEVNVFKRYSEEFRFFFVIGLMLILLEIILRFTILRTIP</sequence>
<keyword evidence="2 5" id="KW-0812">Transmembrane</keyword>
<dbReference type="Proteomes" id="UP001156666">
    <property type="component" value="Unassembled WGS sequence"/>
</dbReference>
<evidence type="ECO:0000256" key="4">
    <source>
        <dbReference type="ARBA" id="ARBA00023136"/>
    </source>
</evidence>
<dbReference type="InterPro" id="IPR050768">
    <property type="entry name" value="UPF0353/GerABKA_families"/>
</dbReference>
<dbReference type="InterPro" id="IPR036465">
    <property type="entry name" value="vWFA_dom_sf"/>
</dbReference>
<feature type="domain" description="VWFA" evidence="6">
    <location>
        <begin position="34"/>
        <end position="228"/>
    </location>
</feature>
<dbReference type="PANTHER" id="PTHR22550:SF5">
    <property type="entry name" value="LEUCINE ZIPPER PROTEIN 4"/>
    <property type="match status" value="1"/>
</dbReference>
<evidence type="ECO:0000256" key="3">
    <source>
        <dbReference type="ARBA" id="ARBA00022989"/>
    </source>
</evidence>
<keyword evidence="1" id="KW-1003">Cell membrane</keyword>
<dbReference type="CDD" id="cd01467">
    <property type="entry name" value="vWA_BatA_type"/>
    <property type="match status" value="1"/>
</dbReference>
<keyword evidence="8" id="KW-1185">Reference proteome</keyword>
<keyword evidence="4 5" id="KW-0472">Membrane</keyword>
<reference evidence="7" key="1">
    <citation type="journal article" date="2014" name="Int. J. Syst. Evol. Microbiol.">
        <title>Complete genome sequence of Corynebacterium casei LMG S-19264T (=DSM 44701T), isolated from a smear-ripened cheese.</title>
        <authorList>
            <consortium name="US DOE Joint Genome Institute (JGI-PGF)"/>
            <person name="Walter F."/>
            <person name="Albersmeier A."/>
            <person name="Kalinowski J."/>
            <person name="Ruckert C."/>
        </authorList>
    </citation>
    <scope>NUCLEOTIDE SEQUENCE</scope>
    <source>
        <strain evidence="7">NBRC 108769</strain>
    </source>
</reference>
<dbReference type="InterPro" id="IPR033881">
    <property type="entry name" value="vWA_BatA_type"/>
</dbReference>
<dbReference type="Pfam" id="PF00092">
    <property type="entry name" value="VWA"/>
    <property type="match status" value="1"/>
</dbReference>
<dbReference type="SUPFAM" id="SSF53300">
    <property type="entry name" value="vWA-like"/>
    <property type="match status" value="1"/>
</dbReference>
<evidence type="ECO:0000259" key="6">
    <source>
        <dbReference type="PROSITE" id="PS50234"/>
    </source>
</evidence>
<evidence type="ECO:0000256" key="2">
    <source>
        <dbReference type="ARBA" id="ARBA00022692"/>
    </source>
</evidence>
<evidence type="ECO:0000313" key="8">
    <source>
        <dbReference type="Proteomes" id="UP001156666"/>
    </source>
</evidence>
<gene>
    <name evidence="7" type="ORF">GCM10007940_16440</name>
</gene>
<comment type="caution">
    <text evidence="7">The sequence shown here is derived from an EMBL/GenBank/DDBJ whole genome shotgun (WGS) entry which is preliminary data.</text>
</comment>
<dbReference type="Gene3D" id="3.40.50.410">
    <property type="entry name" value="von Willebrand factor, type A domain"/>
    <property type="match status" value="1"/>
</dbReference>
<evidence type="ECO:0000313" key="7">
    <source>
        <dbReference type="EMBL" id="GLR17029.1"/>
    </source>
</evidence>
<dbReference type="PANTHER" id="PTHR22550">
    <property type="entry name" value="SPORE GERMINATION PROTEIN"/>
    <property type="match status" value="1"/>
</dbReference>
<dbReference type="InterPro" id="IPR002035">
    <property type="entry name" value="VWF_A"/>
</dbReference>
<protein>
    <recommendedName>
        <fullName evidence="6">VWFA domain-containing protein</fullName>
    </recommendedName>
</protein>
<dbReference type="PROSITE" id="PS50234">
    <property type="entry name" value="VWFA"/>
    <property type="match status" value="1"/>
</dbReference>
<dbReference type="AlphaFoldDB" id="A0AA37SP39"/>
<name>A0AA37SP39_9BACT</name>
<keyword evidence="3 5" id="KW-1133">Transmembrane helix</keyword>
<proteinExistence type="predicted"/>
<dbReference type="SMART" id="SM00327">
    <property type="entry name" value="VWA"/>
    <property type="match status" value="1"/>
</dbReference>